<feature type="domain" description="FAD-binding" evidence="6">
    <location>
        <begin position="21"/>
        <end position="360"/>
    </location>
</feature>
<comment type="subunit">
    <text evidence="5">Monomer.</text>
</comment>
<feature type="binding site" evidence="5">
    <location>
        <position position="57"/>
    </location>
    <ligand>
        <name>NADPH</name>
        <dbReference type="ChEBI" id="CHEBI:57783"/>
    </ligand>
</feature>
<keyword evidence="5" id="KW-0963">Cytoplasm</keyword>
<dbReference type="HAMAP" id="MF_00845">
    <property type="entry name" value="TetX_monooxygenase"/>
    <property type="match status" value="1"/>
</dbReference>
<evidence type="ECO:0000313" key="8">
    <source>
        <dbReference type="Proteomes" id="UP000286246"/>
    </source>
</evidence>
<dbReference type="SUPFAM" id="SSF51905">
    <property type="entry name" value="FAD/NAD(P)-binding domain"/>
    <property type="match status" value="1"/>
</dbReference>
<dbReference type="InterPro" id="IPR043683">
    <property type="entry name" value="TetX_monooxygenase"/>
</dbReference>
<keyword evidence="5" id="KW-0521">NADP</keyword>
<evidence type="ECO:0000256" key="4">
    <source>
        <dbReference type="ARBA" id="ARBA00023033"/>
    </source>
</evidence>
<dbReference type="RefSeq" id="WP_425275570.1">
    <property type="nucleotide sequence ID" value="NZ_RAPY01000001.1"/>
</dbReference>
<dbReference type="GO" id="GO:0004497">
    <property type="term" value="F:monooxygenase activity"/>
    <property type="evidence" value="ECO:0007669"/>
    <property type="project" value="UniProtKB-UniRule"/>
</dbReference>
<keyword evidence="5" id="KW-0547">Nucleotide-binding</keyword>
<comment type="caution">
    <text evidence="7">The sequence shown here is derived from an EMBL/GenBank/DDBJ whole genome shotgun (WGS) entry which is preliminary data.</text>
</comment>
<evidence type="ECO:0000313" key="7">
    <source>
        <dbReference type="EMBL" id="RKE56079.1"/>
    </source>
</evidence>
<dbReference type="Gene3D" id="3.50.50.60">
    <property type="entry name" value="FAD/NAD(P)-binding domain"/>
    <property type="match status" value="1"/>
</dbReference>
<reference evidence="7 8" key="1">
    <citation type="submission" date="2018-09" db="EMBL/GenBank/DDBJ databases">
        <title>Genomic Encyclopedia of Type Strains, Phase III (KMG-III): the genomes of soil and plant-associated and newly described type strains.</title>
        <authorList>
            <person name="Whitman W."/>
        </authorList>
    </citation>
    <scope>NUCLEOTIDE SEQUENCE [LARGE SCALE GENOMIC DNA]</scope>
    <source>
        <strain evidence="7 8">CECT 7938</strain>
    </source>
</reference>
<keyword evidence="4 5" id="KW-0503">Monooxygenase</keyword>
<feature type="binding site" evidence="5">
    <location>
        <position position="314"/>
    </location>
    <ligand>
        <name>FAD</name>
        <dbReference type="ChEBI" id="CHEBI:57692"/>
    </ligand>
</feature>
<comment type="subcellular location">
    <subcellularLocation>
        <location evidence="5">Cytoplasm</location>
    </subcellularLocation>
</comment>
<name>A0A420BHA9_SPHD1</name>
<evidence type="ECO:0000256" key="1">
    <source>
        <dbReference type="ARBA" id="ARBA00022630"/>
    </source>
</evidence>
<protein>
    <recommendedName>
        <fullName evidence="5">Flavin-dependent monooxygenase</fullName>
    </recommendedName>
    <alternativeName>
        <fullName evidence="5">TetX monooxygenase</fullName>
        <shortName evidence="5">TetX</shortName>
        <ecNumber evidence="5">1.14.13.-</ecNumber>
    </alternativeName>
</protein>
<comment type="domain">
    <text evidence="5">Consists of an N-terminal FAD-binding domain with a Rossman fold and a C-terminal substrate-binding domain.</text>
</comment>
<feature type="binding site" evidence="5">
    <location>
        <position position="64"/>
    </location>
    <ligand>
        <name>FAD</name>
        <dbReference type="ChEBI" id="CHEBI:57692"/>
    </ligand>
</feature>
<comment type="cofactor">
    <cofactor evidence="5">
        <name>FAD</name>
        <dbReference type="ChEBI" id="CHEBI:57692"/>
    </cofactor>
</comment>
<keyword evidence="2 5" id="KW-0274">FAD</keyword>
<feature type="binding site" evidence="5">
    <location>
        <position position="120"/>
    </location>
    <ligand>
        <name>FAD</name>
        <dbReference type="ChEBI" id="CHEBI:57692"/>
    </ligand>
</feature>
<dbReference type="GO" id="GO:0005737">
    <property type="term" value="C:cytoplasm"/>
    <property type="evidence" value="ECO:0007669"/>
    <property type="project" value="UniProtKB-SubCell"/>
</dbReference>
<proteinExistence type="inferred from homology"/>
<dbReference type="PANTHER" id="PTHR46972">
    <property type="entry name" value="MONOOXYGENASE ASQM-RELATED"/>
    <property type="match status" value="1"/>
</dbReference>
<comment type="similarity">
    <text evidence="5">Belongs to the aromatic-ring hydroxylase family. TetX subfamily.</text>
</comment>
<keyword evidence="1 5" id="KW-0285">Flavoprotein</keyword>
<evidence type="ECO:0000259" key="6">
    <source>
        <dbReference type="Pfam" id="PF01494"/>
    </source>
</evidence>
<organism evidence="7 8">
    <name type="scientific">Sphingobacterium detergens</name>
    <dbReference type="NCBI Taxonomy" id="1145106"/>
    <lineage>
        <taxon>Bacteria</taxon>
        <taxon>Pseudomonadati</taxon>
        <taxon>Bacteroidota</taxon>
        <taxon>Sphingobacteriia</taxon>
        <taxon>Sphingobacteriales</taxon>
        <taxon>Sphingobacteriaceae</taxon>
        <taxon>Sphingobacterium</taxon>
    </lineage>
</organism>
<sequence>MTANFVLILNNTKIMVFKNKKIAIIGAGPAGLTLARLLQQNGADVAVYERDKDPQARIQGGTLDLHKGSGQEALKKAGLLENYYSLALPMGIVMADEKGASLFTKHSTPENQYDNPEINRNVFRKMLLESLTVNTVVWDSKCTRLEATNGQWLLHFETGLQATADLVIGANGGMSTVRSYLTDAQVEDTGTIIIQGDISDPEHYVPKFYQRCDGHRLMVAHKGNLLVVNPNNNGLLSYGIIFKKPAGWNNHKEEEFQNPNFVHTFLLDRLYDWDNQFKELFLSTLSFSYLPTRKFSLDTPWKNDRPLPLTLIGDAAHLMPPFAGKGVNTGLLDALILSEKLSDQSFTSLEAALKAYETEMFVYAREAQLASSRNEIEMRQPNFSFKQLIQ</sequence>
<gene>
    <name evidence="7" type="ORF">DFQ12_0931</name>
</gene>
<dbReference type="PRINTS" id="PR00420">
    <property type="entry name" value="RNGMNOXGNASE"/>
</dbReference>
<accession>A0A420BHA9</accession>
<dbReference type="EMBL" id="RAPY01000001">
    <property type="protein sequence ID" value="RKE56079.1"/>
    <property type="molecule type" value="Genomic_DNA"/>
</dbReference>
<keyword evidence="3 5" id="KW-0560">Oxidoreductase</keyword>
<dbReference type="PANTHER" id="PTHR46972:SF1">
    <property type="entry name" value="FAD DEPENDENT OXIDOREDUCTASE DOMAIN-CONTAINING PROTEIN"/>
    <property type="match status" value="1"/>
</dbReference>
<evidence type="ECO:0000256" key="2">
    <source>
        <dbReference type="ARBA" id="ARBA00022827"/>
    </source>
</evidence>
<dbReference type="InterPro" id="IPR002938">
    <property type="entry name" value="FAD-bd"/>
</dbReference>
<dbReference type="InterPro" id="IPR036188">
    <property type="entry name" value="FAD/NAD-bd_sf"/>
</dbReference>
<comment type="catalytic activity">
    <reaction evidence="5">
        <text>a tetracycline + NADPH + O2 + H(+) = an 11a-hydroxytetracycline + NADP(+) + H2O</text>
        <dbReference type="Rhea" id="RHEA:61444"/>
        <dbReference type="ChEBI" id="CHEBI:15377"/>
        <dbReference type="ChEBI" id="CHEBI:15378"/>
        <dbReference type="ChEBI" id="CHEBI:15379"/>
        <dbReference type="ChEBI" id="CHEBI:57783"/>
        <dbReference type="ChEBI" id="CHEBI:58349"/>
        <dbReference type="ChEBI" id="CHEBI:144644"/>
        <dbReference type="ChEBI" id="CHEBI:144645"/>
    </reaction>
</comment>
<evidence type="ECO:0000256" key="3">
    <source>
        <dbReference type="ARBA" id="ARBA00023002"/>
    </source>
</evidence>
<dbReference type="Proteomes" id="UP000286246">
    <property type="component" value="Unassembled WGS sequence"/>
</dbReference>
<dbReference type="Pfam" id="PF01494">
    <property type="entry name" value="FAD_binding_3"/>
    <property type="match status" value="1"/>
</dbReference>
<dbReference type="EC" id="1.14.13.-" evidence="5"/>
<keyword evidence="8" id="KW-1185">Reference proteome</keyword>
<dbReference type="GO" id="GO:0046677">
    <property type="term" value="P:response to antibiotic"/>
    <property type="evidence" value="ECO:0007669"/>
    <property type="project" value="InterPro"/>
</dbReference>
<comment type="function">
    <text evidence="5">An FAD-requiring monooxygenase active on some tetracycline antibiotic derivatives, which leads to their inactivation. Hydroxylates carbon 11a of tetracycline and some analogs.</text>
</comment>
<dbReference type="AlphaFoldDB" id="A0A420BHA9"/>
<evidence type="ECO:0000256" key="5">
    <source>
        <dbReference type="HAMAP-Rule" id="MF_00845"/>
    </source>
</evidence>
<dbReference type="GO" id="GO:0071949">
    <property type="term" value="F:FAD binding"/>
    <property type="evidence" value="ECO:0007669"/>
    <property type="project" value="InterPro"/>
</dbReference>